<dbReference type="EMBL" id="BDQK01000016">
    <property type="protein sequence ID" value="GBF82202.1"/>
    <property type="molecule type" value="Genomic_DNA"/>
</dbReference>
<accession>A0A401ILS4</accession>
<keyword evidence="3" id="KW-1185">Reference proteome</keyword>
<dbReference type="AlphaFoldDB" id="A0A401ILS4"/>
<evidence type="ECO:0000313" key="3">
    <source>
        <dbReference type="Proteomes" id="UP000287247"/>
    </source>
</evidence>
<dbReference type="Pfam" id="PF09204">
    <property type="entry name" value="Colicin_immun"/>
    <property type="match status" value="1"/>
</dbReference>
<reference evidence="3" key="1">
    <citation type="submission" date="2017-05" db="EMBL/GenBank/DDBJ databases">
        <title>Physiological properties and genetic analysis related to exopolysaccharide production of fresh-water unicellular cyanobacterium Aphanothece sacrum, Suizenji Nori, that has been cultured as a food source in Japan.</title>
        <authorList>
            <person name="Kanesaki Y."/>
            <person name="Yoshikawa S."/>
            <person name="Ohki K."/>
        </authorList>
    </citation>
    <scope>NUCLEOTIDE SEQUENCE [LARGE SCALE GENOMIC DNA]</scope>
    <source>
        <strain evidence="3">FPU1</strain>
    </source>
</reference>
<name>A0A401ILS4_APHSA</name>
<dbReference type="GO" id="GO:0015643">
    <property type="term" value="F:toxic substance binding"/>
    <property type="evidence" value="ECO:0007669"/>
    <property type="project" value="InterPro"/>
</dbReference>
<protein>
    <submittedName>
        <fullName evidence="2">Transcription-repair coupling factor</fullName>
    </submittedName>
</protein>
<sequence length="99" mass="11282">MDIENYQSMIQAFVDGRLPIQEFETQYLAAFKSQSTGMNPELFQLLDSLFSDVDAYSPDCLPEEETPFIISALSLYKQAAITLEKLNQILVKQTQQIVK</sequence>
<dbReference type="OrthoDB" id="798814at2"/>
<organism evidence="2 3">
    <name type="scientific">Aphanothece sacrum FPU1</name>
    <dbReference type="NCBI Taxonomy" id="1920663"/>
    <lineage>
        <taxon>Bacteria</taxon>
        <taxon>Bacillati</taxon>
        <taxon>Cyanobacteriota</taxon>
        <taxon>Cyanophyceae</taxon>
        <taxon>Oscillatoriophycideae</taxon>
        <taxon>Chroococcales</taxon>
        <taxon>Aphanothecaceae</taxon>
        <taxon>Aphanothece</taxon>
    </lineage>
</organism>
<comment type="caution">
    <text evidence="2">The sequence shown here is derived from an EMBL/GenBank/DDBJ whole genome shotgun (WGS) entry which is preliminary data.</text>
</comment>
<dbReference type="InterPro" id="IPR015287">
    <property type="entry name" value="Colicin_D_immunity_dom"/>
</dbReference>
<feature type="domain" description="Colicin D immunity protein" evidence="1">
    <location>
        <begin position="1"/>
        <end position="86"/>
    </location>
</feature>
<proteinExistence type="predicted"/>
<gene>
    <name evidence="2" type="ORF">AsFPU1_3630</name>
</gene>
<dbReference type="Proteomes" id="UP000287247">
    <property type="component" value="Unassembled WGS sequence"/>
</dbReference>
<evidence type="ECO:0000313" key="2">
    <source>
        <dbReference type="EMBL" id="GBF82202.1"/>
    </source>
</evidence>
<dbReference type="GO" id="GO:0030153">
    <property type="term" value="P:bacteriocin immunity"/>
    <property type="evidence" value="ECO:0007669"/>
    <property type="project" value="InterPro"/>
</dbReference>
<dbReference type="RefSeq" id="WP_124978644.1">
    <property type="nucleotide sequence ID" value="NZ_BDQK01000016.1"/>
</dbReference>
<evidence type="ECO:0000259" key="1">
    <source>
        <dbReference type="Pfam" id="PF09204"/>
    </source>
</evidence>